<protein>
    <submittedName>
        <fullName evidence="2">I-BasI</fullName>
    </submittedName>
</protein>
<dbReference type="InterPro" id="IPR036388">
    <property type="entry name" value="WH-like_DNA-bd_sf"/>
</dbReference>
<dbReference type="Pfam" id="PF22083">
    <property type="entry name" value="I-HmuI_NUMOD-like"/>
    <property type="match status" value="1"/>
</dbReference>
<dbReference type="Proteomes" id="UP000026902">
    <property type="component" value="Segment"/>
</dbReference>
<dbReference type="Pfam" id="PF13392">
    <property type="entry name" value="HNH_3"/>
    <property type="match status" value="1"/>
</dbReference>
<dbReference type="RefSeq" id="YP_009037059.1">
    <property type="nucleotide sequence ID" value="NC_024216.1"/>
</dbReference>
<name>A0A024B0S1_9CAUD</name>
<dbReference type="Gene3D" id="3.90.75.20">
    <property type="match status" value="1"/>
</dbReference>
<dbReference type="EMBL" id="KJ489397">
    <property type="protein sequence ID" value="AHZ09593.1"/>
    <property type="molecule type" value="Genomic_DNA"/>
</dbReference>
<dbReference type="SMART" id="SM00497">
    <property type="entry name" value="IENR1"/>
    <property type="match status" value="1"/>
</dbReference>
<keyword evidence="3" id="KW-1185">Reference proteome</keyword>
<dbReference type="InterPro" id="IPR003647">
    <property type="entry name" value="Intron_nuc_1_rpt"/>
</dbReference>
<dbReference type="Gene3D" id="1.10.10.10">
    <property type="entry name" value="Winged helix-like DNA-binding domain superfamily/Winged helix DNA-binding domain"/>
    <property type="match status" value="1"/>
</dbReference>
<evidence type="ECO:0000313" key="2">
    <source>
        <dbReference type="EMBL" id="AHZ09593.1"/>
    </source>
</evidence>
<dbReference type="SUPFAM" id="SSF54060">
    <property type="entry name" value="His-Me finger endonucleases"/>
    <property type="match status" value="1"/>
</dbReference>
<reference evidence="3" key="1">
    <citation type="submission" date="2014-09" db="EMBL/GenBank/DDBJ databases">
        <authorList>
            <person name="Sauder A.B."/>
            <person name="McKenzie Q.R."/>
            <person name="Temple L.M."/>
            <person name="Alexis B.K."/>
            <person name="Al-Atrache Z."/>
            <person name="Lewis L.O."/>
            <person name="Loesser-Casey K.E."/>
            <person name="Mitchell K.J."/>
        </authorList>
    </citation>
    <scope>NUCLEOTIDE SEQUENCE [LARGE SCALE GENOMIC DNA]</scope>
</reference>
<dbReference type="SUPFAM" id="SSF64496">
    <property type="entry name" value="DNA-binding domain of intron-encoded endonucleases"/>
    <property type="match status" value="1"/>
</dbReference>
<feature type="domain" description="HNH nuclease" evidence="1">
    <location>
        <begin position="60"/>
        <end position="108"/>
    </location>
</feature>
<dbReference type="GO" id="GO:0016788">
    <property type="term" value="F:hydrolase activity, acting on ester bonds"/>
    <property type="evidence" value="ECO:0007669"/>
    <property type="project" value="InterPro"/>
</dbReference>
<dbReference type="Pfam" id="PF07463">
    <property type="entry name" value="NUMOD4"/>
    <property type="match status" value="1"/>
</dbReference>
<accession>A0A024B0S1</accession>
<dbReference type="InterPro" id="IPR010902">
    <property type="entry name" value="NUMOD4"/>
</dbReference>
<dbReference type="InterPro" id="IPR054307">
    <property type="entry name" value="I-HmuI_NUMOD-like"/>
</dbReference>
<dbReference type="KEGG" id="vg:19526459"/>
<sequence>MWCYWRYIMFQEEWKDVTGFEDYYEVSNKGRVASKRTGVIMAQYKINSGYLCIKFTVNKKRTSHLVHRLVAREFCEGYSPELDVNHKDTDRMNNNYDNLEWLTRADNLKDVRERGKLNTHTAREALAKVSKKAVDVYTKDGSEYIATYPSATEAAEALGVQGAKISTVCHGKRQHTGGYHFKFNSSVDPNRSVSKK</sequence>
<organism evidence="2 3">
    <name type="scientific">Bacillus phage CAM003</name>
    <dbReference type="NCBI Taxonomy" id="1486657"/>
    <lineage>
        <taxon>Viruses</taxon>
        <taxon>Duplodnaviria</taxon>
        <taxon>Heunggongvirae</taxon>
        <taxon>Uroviricota</taxon>
        <taxon>Caudoviricetes</taxon>
        <taxon>Herelleviridae</taxon>
        <taxon>Bastillevirinae</taxon>
        <taxon>Bastillevirus</taxon>
        <taxon>Bastillevirus CAM003</taxon>
    </lineage>
</organism>
<dbReference type="SMART" id="SM00507">
    <property type="entry name" value="HNHc"/>
    <property type="match status" value="1"/>
</dbReference>
<dbReference type="GeneID" id="19526459"/>
<evidence type="ECO:0000259" key="1">
    <source>
        <dbReference type="SMART" id="SM00507"/>
    </source>
</evidence>
<evidence type="ECO:0000313" key="3">
    <source>
        <dbReference type="Proteomes" id="UP000026902"/>
    </source>
</evidence>
<dbReference type="InterPro" id="IPR003615">
    <property type="entry name" value="HNH_nuc"/>
</dbReference>
<proteinExistence type="predicted"/>
<dbReference type="InterPro" id="IPR044925">
    <property type="entry name" value="His-Me_finger_sf"/>
</dbReference>